<dbReference type="CDD" id="cd00200">
    <property type="entry name" value="WD40"/>
    <property type="match status" value="1"/>
</dbReference>
<keyword evidence="1 3" id="KW-0853">WD repeat</keyword>
<proteinExistence type="predicted"/>
<dbReference type="PRINTS" id="PR00320">
    <property type="entry name" value="GPROTEINBRPT"/>
</dbReference>
<dbReference type="InterPro" id="IPR015943">
    <property type="entry name" value="WD40/YVTN_repeat-like_dom_sf"/>
</dbReference>
<evidence type="ECO:0000256" key="3">
    <source>
        <dbReference type="PROSITE-ProRule" id="PRU00221"/>
    </source>
</evidence>
<dbReference type="PROSITE" id="PS50082">
    <property type="entry name" value="WD_REPEATS_2"/>
    <property type="match status" value="5"/>
</dbReference>
<feature type="repeat" description="WD" evidence="3">
    <location>
        <begin position="161"/>
        <end position="202"/>
    </location>
</feature>
<dbReference type="PANTHER" id="PTHR22847">
    <property type="entry name" value="WD40 REPEAT PROTEIN"/>
    <property type="match status" value="1"/>
</dbReference>
<dbReference type="Gene3D" id="2.130.10.10">
    <property type="entry name" value="YVTN repeat-like/Quinoprotein amine dehydrogenase"/>
    <property type="match status" value="3"/>
</dbReference>
<accession>A0A663N250</accession>
<feature type="repeat" description="WD" evidence="3">
    <location>
        <begin position="203"/>
        <end position="244"/>
    </location>
</feature>
<dbReference type="SMART" id="SM00320">
    <property type="entry name" value="WD40"/>
    <property type="match status" value="6"/>
</dbReference>
<evidence type="ECO:0000256" key="1">
    <source>
        <dbReference type="ARBA" id="ARBA00022574"/>
    </source>
</evidence>
<name>A0A663N250_ATHCN</name>
<dbReference type="FunFam" id="2.130.10.10:FF:000227">
    <property type="entry name" value="Dynein assembly factor with WDR repeat domains 1"/>
    <property type="match status" value="1"/>
</dbReference>
<dbReference type="InterPro" id="IPR036322">
    <property type="entry name" value="WD40_repeat_dom_sf"/>
</dbReference>
<evidence type="ECO:0000313" key="4">
    <source>
        <dbReference type="Ensembl" id="ENSACUP00000018960.1"/>
    </source>
</evidence>
<dbReference type="InterPro" id="IPR001680">
    <property type="entry name" value="WD40_rpt"/>
</dbReference>
<dbReference type="Proteomes" id="UP000472269">
    <property type="component" value="Unplaced"/>
</dbReference>
<sequence>MKSGRFGFLIFLVLFCFVSFFFLIISTDVIALVEEIQKREPLITVSYKEHVIHLVRRLQEKLGEKKDHKFYLFKVLKTHILPLTNVAFNKSGSRFITGSYDRTCKVWDTASGEELCTLEGHRNVVYAIAFNNPYGDKIATGSFDKTCKLWSTETGKCYHTFRGHSAEIVCLSFNLQSTLLATGSMDTTAKLWDIEKGEEIVTLSGHSAEIIALSFNTTGDRIITGSFDHRVAVWDVGTGRILHTLMGHRGEISSAQFNWDCSLIVTGSMDKTCMLWNAMTGTHIATLIGHSDEILDVCFDYAGQRIATASADGNLVKGGVSWLKSTDQCLFYYRKFGIKLKKFSPVKIFFFFTL</sequence>
<dbReference type="InterPro" id="IPR020472">
    <property type="entry name" value="WD40_PAC1"/>
</dbReference>
<dbReference type="PROSITE" id="PS00678">
    <property type="entry name" value="WD_REPEATS_1"/>
    <property type="match status" value="2"/>
</dbReference>
<organism evidence="4 5">
    <name type="scientific">Athene cunicularia</name>
    <name type="common">Burrowing owl</name>
    <name type="synonym">Speotyto cunicularia</name>
    <dbReference type="NCBI Taxonomy" id="194338"/>
    <lineage>
        <taxon>Eukaryota</taxon>
        <taxon>Metazoa</taxon>
        <taxon>Chordata</taxon>
        <taxon>Craniata</taxon>
        <taxon>Vertebrata</taxon>
        <taxon>Euteleostomi</taxon>
        <taxon>Archelosauria</taxon>
        <taxon>Archosauria</taxon>
        <taxon>Dinosauria</taxon>
        <taxon>Saurischia</taxon>
        <taxon>Theropoda</taxon>
        <taxon>Coelurosauria</taxon>
        <taxon>Aves</taxon>
        <taxon>Neognathae</taxon>
        <taxon>Neoaves</taxon>
        <taxon>Telluraves</taxon>
        <taxon>Strigiformes</taxon>
        <taxon>Strigidae</taxon>
        <taxon>Athene</taxon>
    </lineage>
</organism>
<gene>
    <name evidence="4" type="primary">DAW1</name>
</gene>
<keyword evidence="5" id="KW-1185">Reference proteome</keyword>
<protein>
    <submittedName>
        <fullName evidence="4">Dynein assembly factor with WD repeats 1</fullName>
    </submittedName>
</protein>
<feature type="repeat" description="WD" evidence="3">
    <location>
        <begin position="76"/>
        <end position="117"/>
    </location>
</feature>
<feature type="repeat" description="WD" evidence="3">
    <location>
        <begin position="245"/>
        <end position="286"/>
    </location>
</feature>
<evidence type="ECO:0000313" key="5">
    <source>
        <dbReference type="Proteomes" id="UP000472269"/>
    </source>
</evidence>
<dbReference type="PANTHER" id="PTHR22847:SF744">
    <property type="entry name" value="DYNEIN ASSEMBLY FACTOR WITH WD REPEATS 1"/>
    <property type="match status" value="1"/>
</dbReference>
<reference evidence="4" key="1">
    <citation type="submission" date="2025-08" db="UniProtKB">
        <authorList>
            <consortium name="Ensembl"/>
        </authorList>
    </citation>
    <scope>IDENTIFICATION</scope>
</reference>
<dbReference type="Pfam" id="PF00400">
    <property type="entry name" value="WD40"/>
    <property type="match status" value="6"/>
</dbReference>
<evidence type="ECO:0000256" key="2">
    <source>
        <dbReference type="ARBA" id="ARBA00022737"/>
    </source>
</evidence>
<feature type="repeat" description="WD" evidence="3">
    <location>
        <begin position="118"/>
        <end position="160"/>
    </location>
</feature>
<dbReference type="AlphaFoldDB" id="A0A663N250"/>
<dbReference type="InterPro" id="IPR019775">
    <property type="entry name" value="WD40_repeat_CS"/>
</dbReference>
<dbReference type="GO" id="GO:1990234">
    <property type="term" value="C:transferase complex"/>
    <property type="evidence" value="ECO:0007669"/>
    <property type="project" value="UniProtKB-ARBA"/>
</dbReference>
<keyword evidence="2" id="KW-0677">Repeat</keyword>
<reference evidence="4" key="2">
    <citation type="submission" date="2025-09" db="UniProtKB">
        <authorList>
            <consortium name="Ensembl"/>
        </authorList>
    </citation>
    <scope>IDENTIFICATION</scope>
</reference>
<dbReference type="Ensembl" id="ENSACUT00000020224.1">
    <property type="protein sequence ID" value="ENSACUP00000018960.1"/>
    <property type="gene ID" value="ENSACUG00000012728.1"/>
</dbReference>
<dbReference type="SUPFAM" id="SSF50978">
    <property type="entry name" value="WD40 repeat-like"/>
    <property type="match status" value="1"/>
</dbReference>
<dbReference type="PROSITE" id="PS50294">
    <property type="entry name" value="WD_REPEATS_REGION"/>
    <property type="match status" value="5"/>
</dbReference>